<dbReference type="AlphaFoldDB" id="A0AAW1YLZ9"/>
<feature type="region of interest" description="Disordered" evidence="1">
    <location>
        <begin position="1"/>
        <end position="73"/>
    </location>
</feature>
<reference evidence="2 3" key="1">
    <citation type="journal article" date="2023" name="G3 (Bethesda)">
        <title>A chromosome-length genome assembly and annotation of blackberry (Rubus argutus, cv. 'Hillquist').</title>
        <authorList>
            <person name="Bruna T."/>
            <person name="Aryal R."/>
            <person name="Dudchenko O."/>
            <person name="Sargent D.J."/>
            <person name="Mead D."/>
            <person name="Buti M."/>
            <person name="Cavallini A."/>
            <person name="Hytonen T."/>
            <person name="Andres J."/>
            <person name="Pham M."/>
            <person name="Weisz D."/>
            <person name="Mascagni F."/>
            <person name="Usai G."/>
            <person name="Natali L."/>
            <person name="Bassil N."/>
            <person name="Fernandez G.E."/>
            <person name="Lomsadze A."/>
            <person name="Armour M."/>
            <person name="Olukolu B."/>
            <person name="Poorten T."/>
            <person name="Britton C."/>
            <person name="Davik J."/>
            <person name="Ashrafi H."/>
            <person name="Aiden E.L."/>
            <person name="Borodovsky M."/>
            <person name="Worthington M."/>
        </authorList>
    </citation>
    <scope>NUCLEOTIDE SEQUENCE [LARGE SCALE GENOMIC DNA]</scope>
    <source>
        <strain evidence="2">PI 553951</strain>
    </source>
</reference>
<organism evidence="2 3">
    <name type="scientific">Rubus argutus</name>
    <name type="common">Southern blackberry</name>
    <dbReference type="NCBI Taxonomy" id="59490"/>
    <lineage>
        <taxon>Eukaryota</taxon>
        <taxon>Viridiplantae</taxon>
        <taxon>Streptophyta</taxon>
        <taxon>Embryophyta</taxon>
        <taxon>Tracheophyta</taxon>
        <taxon>Spermatophyta</taxon>
        <taxon>Magnoliopsida</taxon>
        <taxon>eudicotyledons</taxon>
        <taxon>Gunneridae</taxon>
        <taxon>Pentapetalae</taxon>
        <taxon>rosids</taxon>
        <taxon>fabids</taxon>
        <taxon>Rosales</taxon>
        <taxon>Rosaceae</taxon>
        <taxon>Rosoideae</taxon>
        <taxon>Rosoideae incertae sedis</taxon>
        <taxon>Rubus</taxon>
    </lineage>
</organism>
<dbReference type="Proteomes" id="UP001457282">
    <property type="component" value="Unassembled WGS sequence"/>
</dbReference>
<evidence type="ECO:0000256" key="1">
    <source>
        <dbReference type="SAM" id="MobiDB-lite"/>
    </source>
</evidence>
<feature type="compositionally biased region" description="Basic residues" evidence="1">
    <location>
        <begin position="1"/>
        <end position="14"/>
    </location>
</feature>
<feature type="compositionally biased region" description="Basic and acidic residues" evidence="1">
    <location>
        <begin position="15"/>
        <end position="31"/>
    </location>
</feature>
<keyword evidence="3" id="KW-1185">Reference proteome</keyword>
<evidence type="ECO:0000313" key="2">
    <source>
        <dbReference type="EMBL" id="KAK9949686.1"/>
    </source>
</evidence>
<accession>A0AAW1YLZ9</accession>
<sequence length="73" mass="8067">MAPNKRFKNHKPHNHRGESSRIRHHLPHDDESLPSEQAAEEEPTGPKSSLPCGILANATQKGAQDASFQDLAF</sequence>
<name>A0AAW1YLZ9_RUBAR</name>
<proteinExistence type="predicted"/>
<dbReference type="EMBL" id="JBEDUW010000001">
    <property type="protein sequence ID" value="KAK9949686.1"/>
    <property type="molecule type" value="Genomic_DNA"/>
</dbReference>
<gene>
    <name evidence="2" type="ORF">M0R45_005203</name>
</gene>
<protein>
    <submittedName>
        <fullName evidence="2">Uncharacterized protein</fullName>
    </submittedName>
</protein>
<comment type="caution">
    <text evidence="2">The sequence shown here is derived from an EMBL/GenBank/DDBJ whole genome shotgun (WGS) entry which is preliminary data.</text>
</comment>
<evidence type="ECO:0000313" key="3">
    <source>
        <dbReference type="Proteomes" id="UP001457282"/>
    </source>
</evidence>